<reference evidence="3" key="1">
    <citation type="journal article" date="2019" name="Int. J. Syst. Evol. Microbiol.">
        <title>The Global Catalogue of Microorganisms (GCM) 10K type strain sequencing project: providing services to taxonomists for standard genome sequencing and annotation.</title>
        <authorList>
            <consortium name="The Broad Institute Genomics Platform"/>
            <consortium name="The Broad Institute Genome Sequencing Center for Infectious Disease"/>
            <person name="Wu L."/>
            <person name="Ma J."/>
        </authorList>
    </citation>
    <scope>NUCLEOTIDE SEQUENCE [LARGE SCALE GENOMIC DNA]</scope>
    <source>
        <strain evidence="3">CGMCC 1.10759</strain>
    </source>
</reference>
<name>A0ABV8T1K7_9GAMM</name>
<feature type="domain" description="Glycosyl transferase family 1" evidence="1">
    <location>
        <begin position="217"/>
        <end position="374"/>
    </location>
</feature>
<keyword evidence="3" id="KW-1185">Reference proteome</keyword>
<organism evidence="2 3">
    <name type="scientific">Steroidobacter flavus</name>
    <dbReference type="NCBI Taxonomy" id="1842136"/>
    <lineage>
        <taxon>Bacteria</taxon>
        <taxon>Pseudomonadati</taxon>
        <taxon>Pseudomonadota</taxon>
        <taxon>Gammaproteobacteria</taxon>
        <taxon>Steroidobacterales</taxon>
        <taxon>Steroidobacteraceae</taxon>
        <taxon>Steroidobacter</taxon>
    </lineage>
</organism>
<dbReference type="Proteomes" id="UP001595904">
    <property type="component" value="Unassembled WGS sequence"/>
</dbReference>
<dbReference type="RefSeq" id="WP_380603509.1">
    <property type="nucleotide sequence ID" value="NZ_JBHSDU010000015.1"/>
</dbReference>
<sequence length="419" mass="46066">MKLLAIAEHFPSPYKAYHYVQFERFLQDGHELTVYAFGLHDGGMGNGGQEGAFVRQTRYLPPTVREVPKFFGAFLRDFARRPGRAIQRSFRAFAHPASIKHRCLNMARALLLPADSPDVVLVHNLRAAANLQFLRAIYPDAVIAMYYHGGEVPGVPTPSVATVKATFDSFDVVFTNTESSRKHAIGRGQAPDRIVISPVGFDLRGFPDPQPRAYRRDGKLNIFMVGRLSEEKGFMLGLQALKVLIQEGHDIKVRLAGDGPLRKQLAGFIAEHGLGQHIEMLGRVEQADLYRCYTEADVFLLPSIPAGTWEENQACVVQEAMLFRAVAAVSRTGGVGESTAPAMLPFSFEPGSVEGMVEGLRKLVTLSADQLSALGAEGRAFAQSRYDIRVLNTELLNTALAHARDTIDDDESEEAIEAA</sequence>
<keyword evidence="2" id="KW-0808">Transferase</keyword>
<dbReference type="Pfam" id="PF00534">
    <property type="entry name" value="Glycos_transf_1"/>
    <property type="match status" value="1"/>
</dbReference>
<dbReference type="GO" id="GO:0016757">
    <property type="term" value="F:glycosyltransferase activity"/>
    <property type="evidence" value="ECO:0007669"/>
    <property type="project" value="UniProtKB-KW"/>
</dbReference>
<comment type="caution">
    <text evidence="2">The sequence shown here is derived from an EMBL/GenBank/DDBJ whole genome shotgun (WGS) entry which is preliminary data.</text>
</comment>
<dbReference type="EMBL" id="JBHSDU010000015">
    <property type="protein sequence ID" value="MFC4313310.1"/>
    <property type="molecule type" value="Genomic_DNA"/>
</dbReference>
<protein>
    <submittedName>
        <fullName evidence="2">Glycosyltransferase family 4 protein</fullName>
        <ecNumber evidence="2">2.4.-.-</ecNumber>
    </submittedName>
</protein>
<dbReference type="PANTHER" id="PTHR45947:SF3">
    <property type="entry name" value="SULFOQUINOVOSYL TRANSFERASE SQD2"/>
    <property type="match status" value="1"/>
</dbReference>
<dbReference type="Gene3D" id="3.40.50.2000">
    <property type="entry name" value="Glycogen Phosphorylase B"/>
    <property type="match status" value="2"/>
</dbReference>
<proteinExistence type="predicted"/>
<dbReference type="EC" id="2.4.-.-" evidence="2"/>
<keyword evidence="2" id="KW-0328">Glycosyltransferase</keyword>
<evidence type="ECO:0000313" key="2">
    <source>
        <dbReference type="EMBL" id="MFC4313310.1"/>
    </source>
</evidence>
<dbReference type="InterPro" id="IPR001296">
    <property type="entry name" value="Glyco_trans_1"/>
</dbReference>
<accession>A0ABV8T1K7</accession>
<evidence type="ECO:0000313" key="3">
    <source>
        <dbReference type="Proteomes" id="UP001595904"/>
    </source>
</evidence>
<dbReference type="CDD" id="cd03801">
    <property type="entry name" value="GT4_PimA-like"/>
    <property type="match status" value="1"/>
</dbReference>
<gene>
    <name evidence="2" type="ORF">ACFPN2_29795</name>
</gene>
<evidence type="ECO:0000259" key="1">
    <source>
        <dbReference type="Pfam" id="PF00534"/>
    </source>
</evidence>
<dbReference type="PANTHER" id="PTHR45947">
    <property type="entry name" value="SULFOQUINOVOSYL TRANSFERASE SQD2"/>
    <property type="match status" value="1"/>
</dbReference>
<dbReference type="InterPro" id="IPR050194">
    <property type="entry name" value="Glycosyltransferase_grp1"/>
</dbReference>
<dbReference type="SUPFAM" id="SSF53756">
    <property type="entry name" value="UDP-Glycosyltransferase/glycogen phosphorylase"/>
    <property type="match status" value="1"/>
</dbReference>